<dbReference type="InterPro" id="IPR057982">
    <property type="entry name" value="TPR_NAA35"/>
</dbReference>
<proteinExistence type="inferred from homology"/>
<dbReference type="FunCoup" id="A0A3N4KYN0">
    <property type="interactions" value="606"/>
</dbReference>
<feature type="domain" description="NAA35-like N-terminal" evidence="5">
    <location>
        <begin position="54"/>
        <end position="217"/>
    </location>
</feature>
<evidence type="ECO:0000256" key="2">
    <source>
        <dbReference type="ARBA" id="ARBA00006289"/>
    </source>
</evidence>
<dbReference type="EMBL" id="ML119112">
    <property type="protein sequence ID" value="RPB15637.1"/>
    <property type="molecule type" value="Genomic_DNA"/>
</dbReference>
<dbReference type="Pfam" id="PF04112">
    <property type="entry name" value="Mak10"/>
    <property type="match status" value="1"/>
</dbReference>
<organism evidence="7 8">
    <name type="scientific">Morchella conica CCBAS932</name>
    <dbReference type="NCBI Taxonomy" id="1392247"/>
    <lineage>
        <taxon>Eukaryota</taxon>
        <taxon>Fungi</taxon>
        <taxon>Dikarya</taxon>
        <taxon>Ascomycota</taxon>
        <taxon>Pezizomycotina</taxon>
        <taxon>Pezizomycetes</taxon>
        <taxon>Pezizales</taxon>
        <taxon>Morchellaceae</taxon>
        <taxon>Morchella</taxon>
    </lineage>
</organism>
<dbReference type="InterPro" id="IPR057983">
    <property type="entry name" value="NAA35-like_N"/>
</dbReference>
<comment type="subcellular location">
    <subcellularLocation>
        <location evidence="1">Cytoplasm</location>
    </subcellularLocation>
</comment>
<reference evidence="7 8" key="1">
    <citation type="journal article" date="2018" name="Nat. Ecol. Evol.">
        <title>Pezizomycetes genomes reveal the molecular basis of ectomycorrhizal truffle lifestyle.</title>
        <authorList>
            <person name="Murat C."/>
            <person name="Payen T."/>
            <person name="Noel B."/>
            <person name="Kuo A."/>
            <person name="Morin E."/>
            <person name="Chen J."/>
            <person name="Kohler A."/>
            <person name="Krizsan K."/>
            <person name="Balestrini R."/>
            <person name="Da Silva C."/>
            <person name="Montanini B."/>
            <person name="Hainaut M."/>
            <person name="Levati E."/>
            <person name="Barry K.W."/>
            <person name="Belfiori B."/>
            <person name="Cichocki N."/>
            <person name="Clum A."/>
            <person name="Dockter R.B."/>
            <person name="Fauchery L."/>
            <person name="Guy J."/>
            <person name="Iotti M."/>
            <person name="Le Tacon F."/>
            <person name="Lindquist E.A."/>
            <person name="Lipzen A."/>
            <person name="Malagnac F."/>
            <person name="Mello A."/>
            <person name="Molinier V."/>
            <person name="Miyauchi S."/>
            <person name="Poulain J."/>
            <person name="Riccioni C."/>
            <person name="Rubini A."/>
            <person name="Sitrit Y."/>
            <person name="Splivallo R."/>
            <person name="Traeger S."/>
            <person name="Wang M."/>
            <person name="Zifcakova L."/>
            <person name="Wipf D."/>
            <person name="Zambonelli A."/>
            <person name="Paolocci F."/>
            <person name="Nowrousian M."/>
            <person name="Ottonello S."/>
            <person name="Baldrian P."/>
            <person name="Spatafora J.W."/>
            <person name="Henrissat B."/>
            <person name="Nagy L.G."/>
            <person name="Aury J.M."/>
            <person name="Wincker P."/>
            <person name="Grigoriev I.V."/>
            <person name="Bonfante P."/>
            <person name="Martin F.M."/>
        </authorList>
    </citation>
    <scope>NUCLEOTIDE SEQUENCE [LARGE SCALE GENOMIC DNA]</scope>
    <source>
        <strain evidence="7 8">CCBAS932</strain>
    </source>
</reference>
<feature type="compositionally biased region" description="Basic residues" evidence="4">
    <location>
        <begin position="810"/>
        <end position="821"/>
    </location>
</feature>
<dbReference type="PANTHER" id="PTHR21373">
    <property type="entry name" value="GLUCOSE REPRESSIBLE PROTEIN MAK10"/>
    <property type="match status" value="1"/>
</dbReference>
<feature type="region of interest" description="Disordered" evidence="4">
    <location>
        <begin position="1"/>
        <end position="32"/>
    </location>
</feature>
<evidence type="ECO:0000259" key="6">
    <source>
        <dbReference type="Pfam" id="PF25789"/>
    </source>
</evidence>
<evidence type="ECO:0000256" key="4">
    <source>
        <dbReference type="SAM" id="MobiDB-lite"/>
    </source>
</evidence>
<keyword evidence="3" id="KW-0963">Cytoplasm</keyword>
<dbReference type="AlphaFoldDB" id="A0A3N4KYN0"/>
<evidence type="ECO:0000313" key="8">
    <source>
        <dbReference type="Proteomes" id="UP000277580"/>
    </source>
</evidence>
<dbReference type="STRING" id="1392247.A0A3N4KYN0"/>
<dbReference type="Pfam" id="PF25789">
    <property type="entry name" value="TPR_NAA35"/>
    <property type="match status" value="1"/>
</dbReference>
<sequence>MANTGVDGVRDGPAQPNMKNDSIPAMHPNSPLSTDSFRDITAEFFEASAKLNVGQLVKDPYFTLLQAVGALEIMDPKMDSGMLEAEYESFNALKPRLPEEVIGIMDQLLSYEMAWHNGSALSQTVFTCLYIDRLLSSGPETLAQATFASFTGIEGDADSKERQLLENVLRPYCLALIKCCYCVNQQIQMEHIYEEEDFVTQTYNVSLLDSVEPNEILNILDSALQWLEATKNSYSNEIFEALECRLLHRKALFRDLSREIEEWVSGVPSEWDSSLELLAKVEKSHPLGKPVSEAFSTSVQRKLASQVPPRPMVEISFKDATSSLKKLCIEGKDVLKILKYQGSTNLVNYFLNFMARKPSPSPYVRSLLQSLFFKEMKILGTMPIKQLLFDDVRELTNPVDLLLDPRNEAVEAPQDPRFNIVKRTNWFIERAGRSYLDLFRNICQNRSRLRRNLCHAILDWDSLQVECEEIDSELRELTQEEPQKTPNGPPSYSFPLSSWVYLYKLRQMEWIILLGFELEVYQPHEYADMFWYLQIYVRTKIGHLERIRQFATLNTKVVSKNKKKKGYSANAQQQKSLSLLNYYLLEGSAIQELAGAMVNVYVALSRLTLLRKPPQPYSSDHLRYELRMKPFFTIGCPEVVPYDIFTTLVDNPQVETLELLELASESIAQARKDFDQLGKLDAETSRTALCEDAFKINNREMLRSCIGLSVAVAQITKALKSAGGATQEYLEVEIERAKYHPSFPVPSIKNKAPIKTAPIKTEPIKTELIKTEPGKMELGKTEQGKTEQGKPEPSKTEPSKTEPSKTEPRKKTKKKATGKKK</sequence>
<dbReference type="InParanoid" id="A0A3N4KYN0"/>
<name>A0A3N4KYN0_9PEZI</name>
<accession>A0A3N4KYN0</accession>
<feature type="region of interest" description="Disordered" evidence="4">
    <location>
        <begin position="763"/>
        <end position="821"/>
    </location>
</feature>
<dbReference type="GO" id="GO:0031417">
    <property type="term" value="C:NatC complex"/>
    <property type="evidence" value="ECO:0007669"/>
    <property type="project" value="InterPro"/>
</dbReference>
<dbReference type="PANTHER" id="PTHR21373:SF0">
    <property type="entry name" value="N-ALPHA-ACETYLTRANSFERASE 35, NATC AUXILIARY SUBUNIT"/>
    <property type="match status" value="1"/>
</dbReference>
<evidence type="ECO:0000313" key="7">
    <source>
        <dbReference type="EMBL" id="RPB15637.1"/>
    </source>
</evidence>
<feature type="compositionally biased region" description="Basic and acidic residues" evidence="4">
    <location>
        <begin position="763"/>
        <end position="809"/>
    </location>
</feature>
<evidence type="ECO:0000256" key="3">
    <source>
        <dbReference type="ARBA" id="ARBA00022490"/>
    </source>
</evidence>
<feature type="domain" description="NAA35-like TPR repeats" evidence="6">
    <location>
        <begin position="334"/>
        <end position="745"/>
    </location>
</feature>
<gene>
    <name evidence="7" type="ORF">P167DRAFT_603155</name>
</gene>
<comment type="similarity">
    <text evidence="2">Belongs to the MAK10 family.</text>
</comment>
<keyword evidence="8" id="KW-1185">Reference proteome</keyword>
<dbReference type="OrthoDB" id="269405at2759"/>
<protein>
    <submittedName>
        <fullName evidence="7">Mak10-domain-containing protein</fullName>
    </submittedName>
</protein>
<dbReference type="InterPro" id="IPR007244">
    <property type="entry name" value="Naa35_N"/>
</dbReference>
<dbReference type="Proteomes" id="UP000277580">
    <property type="component" value="Unassembled WGS sequence"/>
</dbReference>
<evidence type="ECO:0000259" key="5">
    <source>
        <dbReference type="Pfam" id="PF04112"/>
    </source>
</evidence>
<evidence type="ECO:0000256" key="1">
    <source>
        <dbReference type="ARBA" id="ARBA00004496"/>
    </source>
</evidence>